<reference evidence="6" key="1">
    <citation type="submission" date="2017-09" db="EMBL/GenBank/DDBJ databases">
        <title>Depth-based differentiation of microbial function through sediment-hosted aquifers and enrichment of novel symbionts in the deep terrestrial subsurface.</title>
        <authorList>
            <person name="Probst A.J."/>
            <person name="Ladd B."/>
            <person name="Jarett J.K."/>
            <person name="Geller-Mcgrath D.E."/>
            <person name="Sieber C.M.K."/>
            <person name="Emerson J.B."/>
            <person name="Anantharaman K."/>
            <person name="Thomas B.C."/>
            <person name="Malmstrom R."/>
            <person name="Stieglmeier M."/>
            <person name="Klingl A."/>
            <person name="Woyke T."/>
            <person name="Ryan C.M."/>
            <person name="Banfield J.F."/>
        </authorList>
    </citation>
    <scope>NUCLEOTIDE SEQUENCE [LARGE SCALE GENOMIC DNA]</scope>
</reference>
<dbReference type="GO" id="GO:0071555">
    <property type="term" value="P:cell wall organization"/>
    <property type="evidence" value="ECO:0007669"/>
    <property type="project" value="TreeGrafter"/>
</dbReference>
<dbReference type="InterPro" id="IPR012338">
    <property type="entry name" value="Beta-lactam/transpept-like"/>
</dbReference>
<dbReference type="GO" id="GO:0008658">
    <property type="term" value="F:penicillin binding"/>
    <property type="evidence" value="ECO:0007669"/>
    <property type="project" value="InterPro"/>
</dbReference>
<evidence type="ECO:0000256" key="2">
    <source>
        <dbReference type="ARBA" id="ARBA00023136"/>
    </source>
</evidence>
<dbReference type="Pfam" id="PF03717">
    <property type="entry name" value="PBP_dimer"/>
    <property type="match status" value="1"/>
</dbReference>
<name>A0A2M6XTS5_9BACT</name>
<feature type="domain" description="Penicillin-binding protein dimerisation" evidence="4">
    <location>
        <begin position="51"/>
        <end position="189"/>
    </location>
</feature>
<proteinExistence type="predicted"/>
<keyword evidence="2" id="KW-0472">Membrane</keyword>
<dbReference type="InterPro" id="IPR050515">
    <property type="entry name" value="Beta-lactam/transpept"/>
</dbReference>
<organism evidence="5 6">
    <name type="scientific">bacterium (Candidatus Gribaldobacteria) CG08_land_8_20_14_0_20_39_15</name>
    <dbReference type="NCBI Taxonomy" id="2014273"/>
    <lineage>
        <taxon>Bacteria</taxon>
        <taxon>Candidatus Gribaldobacteria</taxon>
    </lineage>
</organism>
<dbReference type="AlphaFoldDB" id="A0A2M6XTS5"/>
<evidence type="ECO:0008006" key="7">
    <source>
        <dbReference type="Google" id="ProtNLM"/>
    </source>
</evidence>
<feature type="domain" description="Penicillin-binding protein transpeptidase" evidence="3">
    <location>
        <begin position="230"/>
        <end position="338"/>
    </location>
</feature>
<protein>
    <recommendedName>
        <fullName evidence="7">Penicillin-binding protein 2</fullName>
    </recommendedName>
</protein>
<accession>A0A2M6XTS5</accession>
<evidence type="ECO:0000313" key="6">
    <source>
        <dbReference type="Proteomes" id="UP000229784"/>
    </source>
</evidence>
<evidence type="ECO:0000259" key="4">
    <source>
        <dbReference type="Pfam" id="PF03717"/>
    </source>
</evidence>
<evidence type="ECO:0000256" key="1">
    <source>
        <dbReference type="ARBA" id="ARBA00004370"/>
    </source>
</evidence>
<evidence type="ECO:0000313" key="5">
    <source>
        <dbReference type="EMBL" id="PIU14152.1"/>
    </source>
</evidence>
<dbReference type="Gene3D" id="3.40.710.10">
    <property type="entry name" value="DD-peptidase/beta-lactamase superfamily"/>
    <property type="match status" value="1"/>
</dbReference>
<dbReference type="SUPFAM" id="SSF56601">
    <property type="entry name" value="beta-lactamase/transpeptidase-like"/>
    <property type="match status" value="1"/>
</dbReference>
<sequence>MRNWKLNFVFFLFLAIAAAIIVRLADLQIKNGSLYEAMASGQHLSVIVPSVKRGGIFLENTEICLAQNQTKTFLFISSKKILPSELNQIIEPLSIFLSLTKDDLLEKIQEVNLFKQEVAPEQAESLRNYLKQQNLTNVWLEDISARFYPYNDFASQLLGFVNTEGIGQYGLESYYNDDLSGSEKFTATEYGAEINKQGDDIFLTIDYNLQYFAEKLLKEAKEQWNIDSGQIVVEEPSSGRIFALANFPGFNNNRYGEEKNLNVFVNSVTQKFFEPGSVFKPIVMAAGLEEKIITPETKYIDEGFVNVGGKDIFNFGKRIWGEQTMIDVLEESINTGAVFVE</sequence>
<dbReference type="InterPro" id="IPR036138">
    <property type="entry name" value="PBP_dimer_sf"/>
</dbReference>
<dbReference type="SUPFAM" id="SSF56519">
    <property type="entry name" value="Penicillin binding protein dimerisation domain"/>
    <property type="match status" value="1"/>
</dbReference>
<feature type="non-terminal residue" evidence="5">
    <location>
        <position position="341"/>
    </location>
</feature>
<dbReference type="Gene3D" id="3.90.1310.10">
    <property type="entry name" value="Penicillin-binding protein 2a (Domain 2)"/>
    <property type="match status" value="1"/>
</dbReference>
<dbReference type="PANTHER" id="PTHR30627">
    <property type="entry name" value="PEPTIDOGLYCAN D,D-TRANSPEPTIDASE"/>
    <property type="match status" value="1"/>
</dbReference>
<dbReference type="Proteomes" id="UP000229784">
    <property type="component" value="Unassembled WGS sequence"/>
</dbReference>
<dbReference type="InterPro" id="IPR005311">
    <property type="entry name" value="PBP_dimer"/>
</dbReference>
<dbReference type="EMBL" id="PEXQ01000075">
    <property type="protein sequence ID" value="PIU14152.1"/>
    <property type="molecule type" value="Genomic_DNA"/>
</dbReference>
<dbReference type="GO" id="GO:0005886">
    <property type="term" value="C:plasma membrane"/>
    <property type="evidence" value="ECO:0007669"/>
    <property type="project" value="TreeGrafter"/>
</dbReference>
<comment type="subcellular location">
    <subcellularLocation>
        <location evidence="1">Membrane</location>
    </subcellularLocation>
</comment>
<comment type="caution">
    <text evidence="5">The sequence shown here is derived from an EMBL/GenBank/DDBJ whole genome shotgun (WGS) entry which is preliminary data.</text>
</comment>
<dbReference type="Pfam" id="PF00905">
    <property type="entry name" value="Transpeptidase"/>
    <property type="match status" value="1"/>
</dbReference>
<dbReference type="InterPro" id="IPR001460">
    <property type="entry name" value="PCN-bd_Tpept"/>
</dbReference>
<gene>
    <name evidence="5" type="ORF">COT20_02925</name>
</gene>
<evidence type="ECO:0000259" key="3">
    <source>
        <dbReference type="Pfam" id="PF00905"/>
    </source>
</evidence>